<keyword evidence="1" id="KW-0732">Signal</keyword>
<evidence type="ECO:0000313" key="3">
    <source>
        <dbReference type="Proteomes" id="UP000440224"/>
    </source>
</evidence>
<reference evidence="2 3" key="1">
    <citation type="submission" date="2019-10" db="EMBL/GenBank/DDBJ databases">
        <title>A soil myxobacterium in the family Polyangiaceae.</title>
        <authorList>
            <person name="Li Y."/>
            <person name="Wang J."/>
        </authorList>
    </citation>
    <scope>NUCLEOTIDE SEQUENCE [LARGE SCALE GENOMIC DNA]</scope>
    <source>
        <strain evidence="2 3">DSM 14734</strain>
    </source>
</reference>
<dbReference type="Proteomes" id="UP000440224">
    <property type="component" value="Unassembled WGS sequence"/>
</dbReference>
<organism evidence="2 3">
    <name type="scientific">Polyangium spumosum</name>
    <dbReference type="NCBI Taxonomy" id="889282"/>
    <lineage>
        <taxon>Bacteria</taxon>
        <taxon>Pseudomonadati</taxon>
        <taxon>Myxococcota</taxon>
        <taxon>Polyangia</taxon>
        <taxon>Polyangiales</taxon>
        <taxon>Polyangiaceae</taxon>
        <taxon>Polyangium</taxon>
    </lineage>
</organism>
<sequence length="199" mass="20238">MHKLMTLSLAALLLSACAPTVDPVPGSGGAGGSCSSSSSAGGSGGEGGSEPCPECTSCSDNKLNGGETDIDCGGSWNGMPWGDCPRCQLGQGCYFPSDCASGFCLADQPGTYGVCAPYPECLTCEQSLSLHEKEEHCSEDEATAYQALIECACDADPFYEIPECGDNFCDGLPASSACSNALAAEFSGGCHVEFAACMQ</sequence>
<evidence type="ECO:0000256" key="1">
    <source>
        <dbReference type="SAM" id="SignalP"/>
    </source>
</evidence>
<feature type="signal peptide" evidence="1">
    <location>
        <begin position="1"/>
        <end position="18"/>
    </location>
</feature>
<feature type="chain" id="PRO_5026680210" description="Kazal-like domain-containing protein" evidence="1">
    <location>
        <begin position="19"/>
        <end position="199"/>
    </location>
</feature>
<accession>A0A6N7Q4M0</accession>
<keyword evidence="3" id="KW-1185">Reference proteome</keyword>
<proteinExistence type="predicted"/>
<gene>
    <name evidence="2" type="ORF">GF068_40745</name>
</gene>
<evidence type="ECO:0000313" key="2">
    <source>
        <dbReference type="EMBL" id="MRG98196.1"/>
    </source>
</evidence>
<dbReference type="AlphaFoldDB" id="A0A6N7Q4M0"/>
<evidence type="ECO:0008006" key="4">
    <source>
        <dbReference type="Google" id="ProtNLM"/>
    </source>
</evidence>
<dbReference type="PROSITE" id="PS51257">
    <property type="entry name" value="PROKAR_LIPOPROTEIN"/>
    <property type="match status" value="1"/>
</dbReference>
<comment type="caution">
    <text evidence="2">The sequence shown here is derived from an EMBL/GenBank/DDBJ whole genome shotgun (WGS) entry which is preliminary data.</text>
</comment>
<dbReference type="RefSeq" id="WP_153824970.1">
    <property type="nucleotide sequence ID" value="NZ_WJIE01000027.1"/>
</dbReference>
<name>A0A6N7Q4M0_9BACT</name>
<dbReference type="EMBL" id="WJIE01000027">
    <property type="protein sequence ID" value="MRG98196.1"/>
    <property type="molecule type" value="Genomic_DNA"/>
</dbReference>
<protein>
    <recommendedName>
        <fullName evidence="4">Kazal-like domain-containing protein</fullName>
    </recommendedName>
</protein>